<organism evidence="1 2">
    <name type="scientific">Macrophomina phaseolina</name>
    <dbReference type="NCBI Taxonomy" id="35725"/>
    <lineage>
        <taxon>Eukaryota</taxon>
        <taxon>Fungi</taxon>
        <taxon>Dikarya</taxon>
        <taxon>Ascomycota</taxon>
        <taxon>Pezizomycotina</taxon>
        <taxon>Dothideomycetes</taxon>
        <taxon>Dothideomycetes incertae sedis</taxon>
        <taxon>Botryosphaeriales</taxon>
        <taxon>Botryosphaeriaceae</taxon>
        <taxon>Macrophomina</taxon>
    </lineage>
</organism>
<evidence type="ECO:0000313" key="1">
    <source>
        <dbReference type="EMBL" id="KAH7065095.1"/>
    </source>
</evidence>
<gene>
    <name evidence="1" type="ORF">B0J12DRAFT_639125</name>
</gene>
<name>A0ABQ8GY23_9PEZI</name>
<protein>
    <submittedName>
        <fullName evidence="1">Uncharacterized protein</fullName>
    </submittedName>
</protein>
<reference evidence="1 2" key="1">
    <citation type="journal article" date="2021" name="Nat. Commun.">
        <title>Genetic determinants of endophytism in the Arabidopsis root mycobiome.</title>
        <authorList>
            <person name="Mesny F."/>
            <person name="Miyauchi S."/>
            <person name="Thiergart T."/>
            <person name="Pickel B."/>
            <person name="Atanasova L."/>
            <person name="Karlsson M."/>
            <person name="Huettel B."/>
            <person name="Barry K.W."/>
            <person name="Haridas S."/>
            <person name="Chen C."/>
            <person name="Bauer D."/>
            <person name="Andreopoulos W."/>
            <person name="Pangilinan J."/>
            <person name="LaButti K."/>
            <person name="Riley R."/>
            <person name="Lipzen A."/>
            <person name="Clum A."/>
            <person name="Drula E."/>
            <person name="Henrissat B."/>
            <person name="Kohler A."/>
            <person name="Grigoriev I.V."/>
            <person name="Martin F.M."/>
            <person name="Hacquard S."/>
        </authorList>
    </citation>
    <scope>NUCLEOTIDE SEQUENCE [LARGE SCALE GENOMIC DNA]</scope>
    <source>
        <strain evidence="1 2">MPI-SDFR-AT-0080</strain>
    </source>
</reference>
<accession>A0ABQ8GY23</accession>
<dbReference type="Proteomes" id="UP000774617">
    <property type="component" value="Unassembled WGS sequence"/>
</dbReference>
<evidence type="ECO:0000313" key="2">
    <source>
        <dbReference type="Proteomes" id="UP000774617"/>
    </source>
</evidence>
<keyword evidence="2" id="KW-1185">Reference proteome</keyword>
<sequence>MGQHGIVSMVTDRLSCTDTNSLLRVNKYMMTHVSTSIDPPWWRDYFTNLDWIADLGESIITVLAIYITTGTSVDPSMNPDPNKDGTTSIFITPISTRRTIGTRDDGTSLSVGRSTEGFMDVMMESVMYGVKVVSPGMVVIVPPGMSSSVRMIKVGRSVRPESGEMGWMLNLGKSMDELVTSNTIRVADMKTNPCEFTTWLLGEAMTTFPIGTVPVILSVYISSRTNEIESIHRVT</sequence>
<comment type="caution">
    <text evidence="1">The sequence shown here is derived from an EMBL/GenBank/DDBJ whole genome shotgun (WGS) entry which is preliminary data.</text>
</comment>
<proteinExistence type="predicted"/>
<dbReference type="EMBL" id="JAGTJR010000001">
    <property type="protein sequence ID" value="KAH7065095.1"/>
    <property type="molecule type" value="Genomic_DNA"/>
</dbReference>